<evidence type="ECO:0000313" key="3">
    <source>
        <dbReference type="EMBL" id="MBB5134028.1"/>
    </source>
</evidence>
<proteinExistence type="predicted"/>
<dbReference type="AlphaFoldDB" id="A0A840P2W4"/>
<evidence type="ECO:0000256" key="1">
    <source>
        <dbReference type="SAM" id="MobiDB-lite"/>
    </source>
</evidence>
<feature type="compositionally biased region" description="Low complexity" evidence="1">
    <location>
        <begin position="172"/>
        <end position="189"/>
    </location>
</feature>
<name>A0A840P2W4_9ACTN</name>
<evidence type="ECO:0008006" key="5">
    <source>
        <dbReference type="Google" id="ProtNLM"/>
    </source>
</evidence>
<keyword evidence="4" id="KW-1185">Reference proteome</keyword>
<dbReference type="InterPro" id="IPR025339">
    <property type="entry name" value="DUF4245"/>
</dbReference>
<protein>
    <recommendedName>
        <fullName evidence="5">DUF4245 domain-containing protein</fullName>
    </recommendedName>
</protein>
<dbReference type="RefSeq" id="WP_185050945.1">
    <property type="nucleotide sequence ID" value="NZ_BAABIX010000061.1"/>
</dbReference>
<keyword evidence="2" id="KW-0812">Transmembrane</keyword>
<feature type="region of interest" description="Disordered" evidence="1">
    <location>
        <begin position="169"/>
        <end position="189"/>
    </location>
</feature>
<comment type="caution">
    <text evidence="3">The sequence shown here is derived from an EMBL/GenBank/DDBJ whole genome shotgun (WGS) entry which is preliminary data.</text>
</comment>
<dbReference type="Proteomes" id="UP000578449">
    <property type="component" value="Unassembled WGS sequence"/>
</dbReference>
<evidence type="ECO:0000256" key="2">
    <source>
        <dbReference type="SAM" id="Phobius"/>
    </source>
</evidence>
<dbReference type="EMBL" id="JACHGN010000007">
    <property type="protein sequence ID" value="MBB5134028.1"/>
    <property type="molecule type" value="Genomic_DNA"/>
</dbReference>
<evidence type="ECO:0000313" key="4">
    <source>
        <dbReference type="Proteomes" id="UP000578449"/>
    </source>
</evidence>
<organism evidence="3 4">
    <name type="scientific">Thermocatellispora tengchongensis</name>
    <dbReference type="NCBI Taxonomy" id="1073253"/>
    <lineage>
        <taxon>Bacteria</taxon>
        <taxon>Bacillati</taxon>
        <taxon>Actinomycetota</taxon>
        <taxon>Actinomycetes</taxon>
        <taxon>Streptosporangiales</taxon>
        <taxon>Streptosporangiaceae</taxon>
        <taxon>Thermocatellispora</taxon>
    </lineage>
</organism>
<keyword evidence="2" id="KW-0472">Membrane</keyword>
<dbReference type="Pfam" id="PF14030">
    <property type="entry name" value="DUF4245"/>
    <property type="match status" value="1"/>
</dbReference>
<accession>A0A840P2W4</accession>
<gene>
    <name evidence="3" type="ORF">HNP84_003754</name>
</gene>
<reference evidence="3 4" key="1">
    <citation type="submission" date="2020-08" db="EMBL/GenBank/DDBJ databases">
        <title>Genomic Encyclopedia of Type Strains, Phase IV (KMG-IV): sequencing the most valuable type-strain genomes for metagenomic binning, comparative biology and taxonomic classification.</title>
        <authorList>
            <person name="Goeker M."/>
        </authorList>
    </citation>
    <scope>NUCLEOTIDE SEQUENCE [LARGE SCALE GENOMIC DNA]</scope>
    <source>
        <strain evidence="3 4">DSM 45615</strain>
    </source>
</reference>
<feature type="transmembrane region" description="Helical" evidence="2">
    <location>
        <begin position="7"/>
        <end position="28"/>
    </location>
</feature>
<keyword evidence="2" id="KW-1133">Transmembrane helix</keyword>
<sequence length="189" mass="20178">MERFTQGFLGYAVAMAVCLLGVGAFLFVTPTGDSEHIPSVDYSIDAINARNAAPYQVWVPEATPKDWVPTSSRLTGQGVVTWRLGFATAARSHAMLAQSNEQPAGEFVNRMANTSTAVGTQQIGGVTWERRYREDKNQRTLVRILPDVALVVTGQADWPELATLAASLRQQPASTATPAPSPSASASGS</sequence>